<dbReference type="SUPFAM" id="SSF54427">
    <property type="entry name" value="NTF2-like"/>
    <property type="match status" value="1"/>
</dbReference>
<accession>K6YUH1</accession>
<dbReference type="Proteomes" id="UP000006251">
    <property type="component" value="Unassembled WGS sequence"/>
</dbReference>
<evidence type="ECO:0008006" key="3">
    <source>
        <dbReference type="Google" id="ProtNLM"/>
    </source>
</evidence>
<dbReference type="AlphaFoldDB" id="K6YUH1"/>
<reference evidence="2" key="1">
    <citation type="journal article" date="2014" name="Environ. Microbiol.">
        <title>Comparative genomics of the marine bacterial genus Glaciecola reveals the high degree of genomic diversity and genomic characteristic for cold adaptation.</title>
        <authorList>
            <person name="Qin Q.L."/>
            <person name="Xie B.B."/>
            <person name="Yu Y."/>
            <person name="Shu Y.L."/>
            <person name="Rong J.C."/>
            <person name="Zhang Y.J."/>
            <person name="Zhao D.L."/>
            <person name="Chen X.L."/>
            <person name="Zhang X.Y."/>
            <person name="Chen B."/>
            <person name="Zhou B.C."/>
            <person name="Zhang Y.Z."/>
        </authorList>
    </citation>
    <scope>NUCLEOTIDE SEQUENCE [LARGE SCALE GENOMIC DNA]</scope>
    <source>
        <strain evidence="2">ACAM 615</strain>
    </source>
</reference>
<evidence type="ECO:0000313" key="1">
    <source>
        <dbReference type="EMBL" id="GAC27646.1"/>
    </source>
</evidence>
<sequence length="139" mass="15067">MSPFEVATEFFHSCESLKGWAGCQQFVASGAEFSAQCEPLTEVTTVEGYCEWMAGLGGGPLKGCYYELHSSAYDESTSTALLFGTFHGTHVGDGGPIPATNKTTASDYVYSITMDQQNKVSRMTKIWNAPWALGELGWV</sequence>
<gene>
    <name evidence="1" type="ORF">GPAL_0766</name>
</gene>
<dbReference type="Gene3D" id="3.10.450.50">
    <property type="match status" value="1"/>
</dbReference>
<proteinExistence type="predicted"/>
<organism evidence="1 2">
    <name type="scientific">Brumicola pallidula DSM 14239 = ACAM 615</name>
    <dbReference type="NCBI Taxonomy" id="1121922"/>
    <lineage>
        <taxon>Bacteria</taxon>
        <taxon>Pseudomonadati</taxon>
        <taxon>Pseudomonadota</taxon>
        <taxon>Gammaproteobacteria</taxon>
        <taxon>Alteromonadales</taxon>
        <taxon>Alteromonadaceae</taxon>
        <taxon>Brumicola</taxon>
    </lineage>
</organism>
<evidence type="ECO:0000313" key="2">
    <source>
        <dbReference type="Proteomes" id="UP000006251"/>
    </source>
</evidence>
<name>K6YUH1_9ALTE</name>
<dbReference type="OrthoDB" id="1492879at2"/>
<dbReference type="RefSeq" id="WP_006009407.1">
    <property type="nucleotide sequence ID" value="NZ_AUAV01000008.1"/>
</dbReference>
<dbReference type="EMBL" id="BAEQ01000014">
    <property type="protein sequence ID" value="GAC27646.1"/>
    <property type="molecule type" value="Genomic_DNA"/>
</dbReference>
<dbReference type="InterPro" id="IPR032710">
    <property type="entry name" value="NTF2-like_dom_sf"/>
</dbReference>
<protein>
    <recommendedName>
        <fullName evidence="3">SnoaL-like domain-containing protein</fullName>
    </recommendedName>
</protein>
<keyword evidence="2" id="KW-1185">Reference proteome</keyword>
<comment type="caution">
    <text evidence="1">The sequence shown here is derived from an EMBL/GenBank/DDBJ whole genome shotgun (WGS) entry which is preliminary data.</text>
</comment>